<dbReference type="InterPro" id="IPR024031">
    <property type="entry name" value="MSMEG_5819/OxyR"/>
</dbReference>
<dbReference type="InterPro" id="IPR052019">
    <property type="entry name" value="F420H2_bilvrd_red/Heme_oxyg"/>
</dbReference>
<dbReference type="InterPro" id="IPR011576">
    <property type="entry name" value="Pyridox_Oxase_N"/>
</dbReference>
<dbReference type="PANTHER" id="PTHR35176:SF6">
    <property type="entry name" value="HEME OXYGENASE HI_0854-RELATED"/>
    <property type="match status" value="1"/>
</dbReference>
<dbReference type="OrthoDB" id="3693562at2"/>
<dbReference type="AlphaFoldDB" id="A0A4V2YQZ4"/>
<name>A0A4V2YQZ4_9ACTN</name>
<accession>A0A4V2YQZ4</accession>
<dbReference type="RefSeq" id="WP_131903194.1">
    <property type="nucleotide sequence ID" value="NZ_SMKU01000473.1"/>
</dbReference>
<gene>
    <name evidence="3" type="ORF">E1298_43260</name>
</gene>
<proteinExistence type="predicted"/>
<evidence type="ECO:0000313" key="3">
    <source>
        <dbReference type="EMBL" id="TDD63747.1"/>
    </source>
</evidence>
<dbReference type="NCBIfam" id="TIGR04023">
    <property type="entry name" value="PPOX_MSMEG_5819"/>
    <property type="match status" value="1"/>
</dbReference>
<dbReference type="SUPFAM" id="SSF50475">
    <property type="entry name" value="FMN-binding split barrel"/>
    <property type="match status" value="1"/>
</dbReference>
<dbReference type="Pfam" id="PF01243">
    <property type="entry name" value="PNPOx_N"/>
    <property type="match status" value="1"/>
</dbReference>
<evidence type="ECO:0000313" key="4">
    <source>
        <dbReference type="Proteomes" id="UP000294513"/>
    </source>
</evidence>
<dbReference type="EC" id="1.-.-.-" evidence="3"/>
<evidence type="ECO:0000256" key="1">
    <source>
        <dbReference type="ARBA" id="ARBA00023002"/>
    </source>
</evidence>
<reference evidence="3 4" key="1">
    <citation type="submission" date="2019-03" db="EMBL/GenBank/DDBJ databases">
        <title>Draft genome sequences of novel Actinobacteria.</title>
        <authorList>
            <person name="Sahin N."/>
            <person name="Ay H."/>
            <person name="Saygin H."/>
        </authorList>
    </citation>
    <scope>NUCLEOTIDE SEQUENCE [LARGE SCALE GENOMIC DNA]</scope>
    <source>
        <strain evidence="3 4">H3C3</strain>
    </source>
</reference>
<organism evidence="3 4">
    <name type="scientific">Actinomadura rubrisoli</name>
    <dbReference type="NCBI Taxonomy" id="2530368"/>
    <lineage>
        <taxon>Bacteria</taxon>
        <taxon>Bacillati</taxon>
        <taxon>Actinomycetota</taxon>
        <taxon>Actinomycetes</taxon>
        <taxon>Streptosporangiales</taxon>
        <taxon>Thermomonosporaceae</taxon>
        <taxon>Actinomadura</taxon>
    </lineage>
</organism>
<dbReference type="InterPro" id="IPR012349">
    <property type="entry name" value="Split_barrel_FMN-bd"/>
</dbReference>
<dbReference type="PANTHER" id="PTHR35176">
    <property type="entry name" value="HEME OXYGENASE HI_0854-RELATED"/>
    <property type="match status" value="1"/>
</dbReference>
<comment type="caution">
    <text evidence="3">The sequence shown here is derived from an EMBL/GenBank/DDBJ whole genome shotgun (WGS) entry which is preliminary data.</text>
</comment>
<keyword evidence="4" id="KW-1185">Reference proteome</keyword>
<dbReference type="Gene3D" id="2.30.110.10">
    <property type="entry name" value="Electron Transport, Fmn-binding Protein, Chain A"/>
    <property type="match status" value="1"/>
</dbReference>
<sequence length="143" mass="15742">MHSDQPFSDTEIKYILDQPLGRLSTIGPDGTPQVRPVAFRFNTADGTIDIGGPRLGTTQKYRNVLADPRVAFIIDDVAPAEGSGAARPGQGRGVEIRGRAEALDDQERIARYYSEELIRIRPERIIAWNLSADQPKARGRDVG</sequence>
<dbReference type="Proteomes" id="UP000294513">
    <property type="component" value="Unassembled WGS sequence"/>
</dbReference>
<keyword evidence="1 3" id="KW-0560">Oxidoreductase</keyword>
<protein>
    <submittedName>
        <fullName evidence="3">PPOX class F420-dependent oxidoreductase</fullName>
        <ecNumber evidence="3">1.-.-.-</ecNumber>
    </submittedName>
</protein>
<dbReference type="GO" id="GO:0005829">
    <property type="term" value="C:cytosol"/>
    <property type="evidence" value="ECO:0007669"/>
    <property type="project" value="TreeGrafter"/>
</dbReference>
<dbReference type="GO" id="GO:0070967">
    <property type="term" value="F:coenzyme F420 binding"/>
    <property type="evidence" value="ECO:0007669"/>
    <property type="project" value="TreeGrafter"/>
</dbReference>
<dbReference type="EMBL" id="SMKU01000473">
    <property type="protein sequence ID" value="TDD63747.1"/>
    <property type="molecule type" value="Genomic_DNA"/>
</dbReference>
<feature type="domain" description="Pyridoxamine 5'-phosphate oxidase N-terminal" evidence="2">
    <location>
        <begin position="13"/>
        <end position="115"/>
    </location>
</feature>
<dbReference type="GO" id="GO:0016627">
    <property type="term" value="F:oxidoreductase activity, acting on the CH-CH group of donors"/>
    <property type="evidence" value="ECO:0007669"/>
    <property type="project" value="TreeGrafter"/>
</dbReference>
<evidence type="ECO:0000259" key="2">
    <source>
        <dbReference type="Pfam" id="PF01243"/>
    </source>
</evidence>